<dbReference type="GO" id="GO:0003677">
    <property type="term" value="F:DNA binding"/>
    <property type="evidence" value="ECO:0007669"/>
    <property type="project" value="InterPro"/>
</dbReference>
<dbReference type="Gene3D" id="1.10.260.40">
    <property type="entry name" value="lambda repressor-like DNA-binding domains"/>
    <property type="match status" value="1"/>
</dbReference>
<gene>
    <name evidence="3" type="ORF">H8744_03810</name>
</gene>
<dbReference type="InterPro" id="IPR010982">
    <property type="entry name" value="Lambda_DNA-bd_dom_sf"/>
</dbReference>
<dbReference type="Proteomes" id="UP000651085">
    <property type="component" value="Unassembled WGS sequence"/>
</dbReference>
<dbReference type="SUPFAM" id="SSF47413">
    <property type="entry name" value="lambda repressor-like DNA-binding domains"/>
    <property type="match status" value="1"/>
</dbReference>
<dbReference type="CDD" id="cd00093">
    <property type="entry name" value="HTH_XRE"/>
    <property type="match status" value="1"/>
</dbReference>
<dbReference type="AlphaFoldDB" id="A0A926IP48"/>
<keyword evidence="1" id="KW-0175">Coiled coil</keyword>
<feature type="coiled-coil region" evidence="1">
    <location>
        <begin position="114"/>
        <end position="145"/>
    </location>
</feature>
<keyword evidence="4" id="KW-1185">Reference proteome</keyword>
<dbReference type="Pfam" id="PF01381">
    <property type="entry name" value="HTH_3"/>
    <property type="match status" value="1"/>
</dbReference>
<sequence>METEEKINSNVHHGHNIRRTRIEKNMNQDILSEKVSMSQPTVSRYESMRIIEDDILERFAKALNVPKDYLKTLEEDAPSIVFENNSITNNGGNNTQAGLNDEISNDNRITNNPIDKITELYERLLKDKDDMIAELQQHIDFLEGKNNKQ</sequence>
<name>A0A926IP48_9BACT</name>
<evidence type="ECO:0000313" key="3">
    <source>
        <dbReference type="EMBL" id="MBC8592381.1"/>
    </source>
</evidence>
<feature type="domain" description="HTH cro/C1-type" evidence="2">
    <location>
        <begin position="17"/>
        <end position="70"/>
    </location>
</feature>
<proteinExistence type="predicted"/>
<evidence type="ECO:0000256" key="1">
    <source>
        <dbReference type="SAM" id="Coils"/>
    </source>
</evidence>
<dbReference type="SMART" id="SM00530">
    <property type="entry name" value="HTH_XRE"/>
    <property type="match status" value="1"/>
</dbReference>
<protein>
    <submittedName>
        <fullName evidence="3">Helix-turn-helix transcriptional regulator</fullName>
    </submittedName>
</protein>
<dbReference type="EMBL" id="JACRTF010000001">
    <property type="protein sequence ID" value="MBC8592381.1"/>
    <property type="molecule type" value="Genomic_DNA"/>
</dbReference>
<evidence type="ECO:0000259" key="2">
    <source>
        <dbReference type="PROSITE" id="PS50943"/>
    </source>
</evidence>
<organism evidence="3 4">
    <name type="scientific">Jilunia laotingensis</name>
    <dbReference type="NCBI Taxonomy" id="2763675"/>
    <lineage>
        <taxon>Bacteria</taxon>
        <taxon>Pseudomonadati</taxon>
        <taxon>Bacteroidota</taxon>
        <taxon>Bacteroidia</taxon>
        <taxon>Bacteroidales</taxon>
        <taxon>Bacteroidaceae</taxon>
        <taxon>Jilunia</taxon>
    </lineage>
</organism>
<reference evidence="3" key="1">
    <citation type="submission" date="2020-08" db="EMBL/GenBank/DDBJ databases">
        <title>Genome public.</title>
        <authorList>
            <person name="Liu C."/>
            <person name="Sun Q."/>
        </authorList>
    </citation>
    <scope>NUCLEOTIDE SEQUENCE</scope>
    <source>
        <strain evidence="3">N12</strain>
    </source>
</reference>
<evidence type="ECO:0000313" key="4">
    <source>
        <dbReference type="Proteomes" id="UP000651085"/>
    </source>
</evidence>
<dbReference type="InterPro" id="IPR001387">
    <property type="entry name" value="Cro/C1-type_HTH"/>
</dbReference>
<comment type="caution">
    <text evidence="3">The sequence shown here is derived from an EMBL/GenBank/DDBJ whole genome shotgun (WGS) entry which is preliminary data.</text>
</comment>
<dbReference type="PROSITE" id="PS50943">
    <property type="entry name" value="HTH_CROC1"/>
    <property type="match status" value="1"/>
</dbReference>
<dbReference type="RefSeq" id="WP_262433582.1">
    <property type="nucleotide sequence ID" value="NZ_JACRTF010000001.1"/>
</dbReference>
<accession>A0A926IP48</accession>